<evidence type="ECO:0000256" key="6">
    <source>
        <dbReference type="SAM" id="SignalP"/>
    </source>
</evidence>
<evidence type="ECO:0000313" key="9">
    <source>
        <dbReference type="EMBL" id="TNJ44668.1"/>
    </source>
</evidence>
<evidence type="ECO:0000313" key="10">
    <source>
        <dbReference type="Proteomes" id="UP000308713"/>
    </source>
</evidence>
<dbReference type="InterPro" id="IPR011990">
    <property type="entry name" value="TPR-like_helical_dom_sf"/>
</dbReference>
<dbReference type="Pfam" id="PF14322">
    <property type="entry name" value="SusD-like_3"/>
    <property type="match status" value="1"/>
</dbReference>
<dbReference type="AlphaFoldDB" id="A0A5C4SL32"/>
<dbReference type="InterPro" id="IPR012944">
    <property type="entry name" value="SusD_RagB_dom"/>
</dbReference>
<dbReference type="Proteomes" id="UP000308713">
    <property type="component" value="Unassembled WGS sequence"/>
</dbReference>
<proteinExistence type="inferred from homology"/>
<gene>
    <name evidence="9" type="ORF">FGF67_08485</name>
</gene>
<feature type="chain" id="PRO_5022705947" evidence="6">
    <location>
        <begin position="28"/>
        <end position="619"/>
    </location>
</feature>
<keyword evidence="3 6" id="KW-0732">Signal</keyword>
<comment type="subcellular location">
    <subcellularLocation>
        <location evidence="1">Cell outer membrane</location>
    </subcellularLocation>
</comment>
<keyword evidence="5" id="KW-0998">Cell outer membrane</keyword>
<evidence type="ECO:0000256" key="3">
    <source>
        <dbReference type="ARBA" id="ARBA00022729"/>
    </source>
</evidence>
<dbReference type="Gene3D" id="1.25.40.390">
    <property type="match status" value="1"/>
</dbReference>
<keyword evidence="4" id="KW-0472">Membrane</keyword>
<comment type="caution">
    <text evidence="9">The sequence shown here is derived from an EMBL/GenBank/DDBJ whole genome shotgun (WGS) entry which is preliminary data.</text>
</comment>
<evidence type="ECO:0000259" key="7">
    <source>
        <dbReference type="Pfam" id="PF07980"/>
    </source>
</evidence>
<name>A0A5C4SL32_9FLAO</name>
<dbReference type="InterPro" id="IPR033985">
    <property type="entry name" value="SusD-like_N"/>
</dbReference>
<dbReference type="PROSITE" id="PS51257">
    <property type="entry name" value="PROKAR_LIPOPROTEIN"/>
    <property type="match status" value="1"/>
</dbReference>
<dbReference type="Pfam" id="PF07980">
    <property type="entry name" value="SusD_RagB"/>
    <property type="match status" value="1"/>
</dbReference>
<feature type="signal peptide" evidence="6">
    <location>
        <begin position="1"/>
        <end position="27"/>
    </location>
</feature>
<comment type="similarity">
    <text evidence="2">Belongs to the SusD family.</text>
</comment>
<dbReference type="EMBL" id="VDCS01000007">
    <property type="protein sequence ID" value="TNJ44668.1"/>
    <property type="molecule type" value="Genomic_DNA"/>
</dbReference>
<keyword evidence="10" id="KW-1185">Reference proteome</keyword>
<reference evidence="9 10" key="1">
    <citation type="submission" date="2019-05" db="EMBL/GenBank/DDBJ databases">
        <title>Tamlana fucoidanivorans sp. nov., isolated from the surface of algae collected from Fujian province in China.</title>
        <authorList>
            <person name="Li J."/>
        </authorList>
    </citation>
    <scope>NUCLEOTIDE SEQUENCE [LARGE SCALE GENOMIC DNA]</scope>
    <source>
        <strain evidence="9 10">CW2-9</strain>
    </source>
</reference>
<dbReference type="SUPFAM" id="SSF48452">
    <property type="entry name" value="TPR-like"/>
    <property type="match status" value="1"/>
</dbReference>
<feature type="domain" description="RagB/SusD" evidence="7">
    <location>
        <begin position="321"/>
        <end position="619"/>
    </location>
</feature>
<accession>A0A5C4SL32</accession>
<organism evidence="9 10">
    <name type="scientific">Allotamlana fucoidanivorans</name>
    <dbReference type="NCBI Taxonomy" id="2583814"/>
    <lineage>
        <taxon>Bacteria</taxon>
        <taxon>Pseudomonadati</taxon>
        <taxon>Bacteroidota</taxon>
        <taxon>Flavobacteriia</taxon>
        <taxon>Flavobacteriales</taxon>
        <taxon>Flavobacteriaceae</taxon>
        <taxon>Allotamlana</taxon>
    </lineage>
</organism>
<evidence type="ECO:0000256" key="2">
    <source>
        <dbReference type="ARBA" id="ARBA00006275"/>
    </source>
</evidence>
<feature type="domain" description="SusD-like N-terminal" evidence="8">
    <location>
        <begin position="114"/>
        <end position="248"/>
    </location>
</feature>
<dbReference type="GO" id="GO:0009279">
    <property type="term" value="C:cell outer membrane"/>
    <property type="evidence" value="ECO:0007669"/>
    <property type="project" value="UniProtKB-SubCell"/>
</dbReference>
<protein>
    <submittedName>
        <fullName evidence="9">RagB/SusD family nutrient uptake outer membrane protein</fullName>
    </submittedName>
</protein>
<evidence type="ECO:0000259" key="8">
    <source>
        <dbReference type="Pfam" id="PF14322"/>
    </source>
</evidence>
<evidence type="ECO:0000256" key="4">
    <source>
        <dbReference type="ARBA" id="ARBA00023136"/>
    </source>
</evidence>
<sequence>MKKYNIMKRYFNILLLLVVLASTYSCEDYLDQSPEDGLTSEQVFSDYFSTRGTLDRANRLIHNYVFNDSDWSSELNGMADDCQVSATRFPVHTVLNSGNWMDSNFREIGGMRSFNVNQEFNGNDIPIEIVGKAFIAIRAVNQVMKNIDLITEYPEGLGYTKVQLKNQLIGQAYFLRAFHYFQIIRRYGGFPIMDKVYDTTHDFNETRPTYLESTEFMVSDLDKAIELLPEQWNSQNLGRATKTSARALKAMSLLYAASPLMNPQLNPYGSNSKTYNIDLAKRAAQAGAEAINGLTAGGYEMFSMEDYTENWYSRNSGFPKEAIIQAPLSPNTDPNGSGRAGQGWFLAQFEGGWAVEGQPTQNAVDKFETISGYDINDPEAQTMGGYDPNNPYENRDPRFRRLIWVHGDDMYPDLPNPNPGAARTLNALPGGWHYNFENSRSKMFTGYYHRGKFKWPGCNKWHRSRGWFRMFPHIRVPQVYLDFAEAANEAYGPNGAVPGTSLTAVQAINVVRNRAEMPNVIAKYTADKETFKKRIYNERAVELFHEFHRWHDLRRWKLAQDVFAEGIWGADIKDVNGNIVYDKKIIQGAQRIFEHKHYWYPFPTDVMNIMTKFEQNPGW</sequence>
<evidence type="ECO:0000256" key="1">
    <source>
        <dbReference type="ARBA" id="ARBA00004442"/>
    </source>
</evidence>
<evidence type="ECO:0000256" key="5">
    <source>
        <dbReference type="ARBA" id="ARBA00023237"/>
    </source>
</evidence>